<comment type="caution">
    <text evidence="3">The sequence shown here is derived from an EMBL/GenBank/DDBJ whole genome shotgun (WGS) entry which is preliminary data.</text>
</comment>
<comment type="similarity">
    <text evidence="1">Belongs to the BCLAF1/THRAP3 family.</text>
</comment>
<feature type="region of interest" description="Disordered" evidence="2">
    <location>
        <begin position="1"/>
        <end position="157"/>
    </location>
</feature>
<evidence type="ECO:0000256" key="2">
    <source>
        <dbReference type="SAM" id="MobiDB-lite"/>
    </source>
</evidence>
<proteinExistence type="inferred from homology"/>
<feature type="compositionally biased region" description="Basic and acidic residues" evidence="2">
    <location>
        <begin position="491"/>
        <end position="502"/>
    </location>
</feature>
<feature type="compositionally biased region" description="Basic and acidic residues" evidence="2">
    <location>
        <begin position="398"/>
        <end position="409"/>
    </location>
</feature>
<organism evidence="3 4">
    <name type="scientific">Megalops atlanticus</name>
    <name type="common">Tarpon</name>
    <name type="synonym">Clupea gigantea</name>
    <dbReference type="NCBI Taxonomy" id="7932"/>
    <lineage>
        <taxon>Eukaryota</taxon>
        <taxon>Metazoa</taxon>
        <taxon>Chordata</taxon>
        <taxon>Craniata</taxon>
        <taxon>Vertebrata</taxon>
        <taxon>Euteleostomi</taxon>
        <taxon>Actinopterygii</taxon>
        <taxon>Neopterygii</taxon>
        <taxon>Teleostei</taxon>
        <taxon>Elopiformes</taxon>
        <taxon>Megalopidae</taxon>
        <taxon>Megalops</taxon>
    </lineage>
</organism>
<keyword evidence="4" id="KW-1185">Reference proteome</keyword>
<evidence type="ECO:0000256" key="1">
    <source>
        <dbReference type="ARBA" id="ARBA00006481"/>
    </source>
</evidence>
<dbReference type="GO" id="GO:0045944">
    <property type="term" value="P:positive regulation of transcription by RNA polymerase II"/>
    <property type="evidence" value="ECO:0007669"/>
    <property type="project" value="TreeGrafter"/>
</dbReference>
<dbReference type="PANTHER" id="PTHR15268">
    <property type="entry name" value="THRAP3/BCLAF1"/>
    <property type="match status" value="1"/>
</dbReference>
<dbReference type="GO" id="GO:0016592">
    <property type="term" value="C:mediator complex"/>
    <property type="evidence" value="ECO:0007669"/>
    <property type="project" value="TreeGrafter"/>
</dbReference>
<feature type="compositionally biased region" description="Acidic residues" evidence="2">
    <location>
        <begin position="503"/>
        <end position="513"/>
    </location>
</feature>
<dbReference type="EMBL" id="JAFDVH010000021">
    <property type="protein sequence ID" value="KAG7457772.1"/>
    <property type="molecule type" value="Genomic_DNA"/>
</dbReference>
<evidence type="ECO:0000313" key="3">
    <source>
        <dbReference type="EMBL" id="KAG7457772.1"/>
    </source>
</evidence>
<feature type="compositionally biased region" description="Basic residues" evidence="2">
    <location>
        <begin position="351"/>
        <end position="366"/>
    </location>
</feature>
<feature type="compositionally biased region" description="Basic and acidic residues" evidence="2">
    <location>
        <begin position="323"/>
        <end position="337"/>
    </location>
</feature>
<evidence type="ECO:0008006" key="5">
    <source>
        <dbReference type="Google" id="ProtNLM"/>
    </source>
</evidence>
<protein>
    <recommendedName>
        <fullName evidence="5">Thyroid hormone receptor-associated protein 3</fullName>
    </recommendedName>
</protein>
<feature type="compositionally biased region" description="Basic and acidic residues" evidence="2">
    <location>
        <begin position="375"/>
        <end position="391"/>
    </location>
</feature>
<dbReference type="Pfam" id="PF15440">
    <property type="entry name" value="THRAP3_BCLAF1"/>
    <property type="match status" value="1"/>
</dbReference>
<name>A0A9D3T214_MEGAT</name>
<feature type="region of interest" description="Disordered" evidence="2">
    <location>
        <begin position="306"/>
        <end position="525"/>
    </location>
</feature>
<feature type="compositionally biased region" description="Basic and acidic residues" evidence="2">
    <location>
        <begin position="1"/>
        <end position="15"/>
    </location>
</feature>
<accession>A0A9D3T214</accession>
<dbReference type="GO" id="GO:0003677">
    <property type="term" value="F:DNA binding"/>
    <property type="evidence" value="ECO:0007669"/>
    <property type="project" value="TreeGrafter"/>
</dbReference>
<dbReference type="GO" id="GO:0003712">
    <property type="term" value="F:transcription coregulator activity"/>
    <property type="evidence" value="ECO:0007669"/>
    <property type="project" value="TreeGrafter"/>
</dbReference>
<evidence type="ECO:0000313" key="4">
    <source>
        <dbReference type="Proteomes" id="UP001046870"/>
    </source>
</evidence>
<sequence>MQKFLEEHRDKRQVSERQTGTDQEPIAAGEEAGNNTARGPARQKGPLFLYSDEEEETGTAPHRQRGAEAKHKGKTSLSARDLYGQWEEPAGRRGAGSEGDPEGVEEELCRARRQGDTSRLSRVCPPHKSLRGSSPVLPSGWDRGMKEASPPPRNSGKKGVEFDLCKNAFCSDPGSFSGLLVKERLVSRDLVDPVRKDEEFRTIFQHLQIPQLCWSSNEMFDQHIVGIVHQIKAKHFQSSGLTLNERFAMYQRRAAEKDLRPRKSPEIHRRIDVSPSAFMKHSFLFEEMENSRTSGYKDQVKIMKDYSMDLQPDKERRKKHSNKERDHRWAGGRESGDSRGSSQERSTEKPSKRHKKSKKSKKKRERSRSSSTSSLRREGDYPSEEPPEKAFPKAPWGPRDHGDPMERGQPRGGFISGGQGWSRANHIGNNSGSINPSTEIPVRPPEDEWEQEDGPKSKKYYMHEERKGEQWPDSRGHGRGKFLYCGRSPKWSHDKFQGKAEEGELSESEQDPQEGDKKGAFSSKQ</sequence>
<gene>
    <name evidence="3" type="ORF">MATL_G00230870</name>
</gene>
<feature type="compositionally biased region" description="Basic and acidic residues" evidence="2">
    <location>
        <begin position="306"/>
        <end position="315"/>
    </location>
</feature>
<feature type="compositionally biased region" description="Basic and acidic residues" evidence="2">
    <location>
        <begin position="453"/>
        <end position="476"/>
    </location>
</feature>
<feature type="compositionally biased region" description="Gly residues" evidence="2">
    <location>
        <begin position="410"/>
        <end position="420"/>
    </location>
</feature>
<dbReference type="InterPro" id="IPR029199">
    <property type="entry name" value="THRAP3_BCLAF1"/>
</dbReference>
<dbReference type="Proteomes" id="UP001046870">
    <property type="component" value="Chromosome 21"/>
</dbReference>
<dbReference type="PANTHER" id="PTHR15268:SF16">
    <property type="entry name" value="THYROID HORMONE RECEPTOR-ASSOCIATED PROTEIN 3"/>
    <property type="match status" value="1"/>
</dbReference>
<feature type="compositionally biased region" description="Basic and acidic residues" evidence="2">
    <location>
        <begin position="107"/>
        <end position="116"/>
    </location>
</feature>
<reference evidence="3" key="1">
    <citation type="submission" date="2021-01" db="EMBL/GenBank/DDBJ databases">
        <authorList>
            <person name="Zahm M."/>
            <person name="Roques C."/>
            <person name="Cabau C."/>
            <person name="Klopp C."/>
            <person name="Donnadieu C."/>
            <person name="Jouanno E."/>
            <person name="Lampietro C."/>
            <person name="Louis A."/>
            <person name="Herpin A."/>
            <person name="Echchiki A."/>
            <person name="Berthelot C."/>
            <person name="Parey E."/>
            <person name="Roest-Crollius H."/>
            <person name="Braasch I."/>
            <person name="Postlethwait J."/>
            <person name="Bobe J."/>
            <person name="Montfort J."/>
            <person name="Bouchez O."/>
            <person name="Begum T."/>
            <person name="Mejri S."/>
            <person name="Adams A."/>
            <person name="Chen W.-J."/>
            <person name="Guiguen Y."/>
        </authorList>
    </citation>
    <scope>NUCLEOTIDE SEQUENCE</scope>
    <source>
        <strain evidence="3">YG-15Mar2019-1</strain>
        <tissue evidence="3">Brain</tissue>
    </source>
</reference>
<feature type="compositionally biased region" description="Polar residues" evidence="2">
    <location>
        <begin position="427"/>
        <end position="438"/>
    </location>
</feature>
<dbReference type="OrthoDB" id="9948513at2759"/>
<dbReference type="AlphaFoldDB" id="A0A9D3T214"/>